<dbReference type="GO" id="GO:0000160">
    <property type="term" value="P:phosphorelay signal transduction system"/>
    <property type="evidence" value="ECO:0007669"/>
    <property type="project" value="UniProtKB-KW"/>
</dbReference>
<dbReference type="InterPro" id="IPR000792">
    <property type="entry name" value="Tscrpt_reg_LuxR_C"/>
</dbReference>
<dbReference type="SMART" id="SM00421">
    <property type="entry name" value="HTH_LUXR"/>
    <property type="match status" value="1"/>
</dbReference>
<organism evidence="8">
    <name type="scientific">hydrothermal vent metagenome</name>
    <dbReference type="NCBI Taxonomy" id="652676"/>
    <lineage>
        <taxon>unclassified sequences</taxon>
        <taxon>metagenomes</taxon>
        <taxon>ecological metagenomes</taxon>
    </lineage>
</organism>
<dbReference type="PRINTS" id="PR00038">
    <property type="entry name" value="HTHLUXR"/>
</dbReference>
<dbReference type="InterPro" id="IPR011006">
    <property type="entry name" value="CheY-like_superfamily"/>
</dbReference>
<dbReference type="Gene3D" id="3.40.50.2300">
    <property type="match status" value="1"/>
</dbReference>
<dbReference type="InterPro" id="IPR016032">
    <property type="entry name" value="Sig_transdc_resp-reg_C-effctor"/>
</dbReference>
<name>A0A3B0ZTV1_9ZZZZ</name>
<dbReference type="Pfam" id="PF00196">
    <property type="entry name" value="GerE"/>
    <property type="match status" value="1"/>
</dbReference>
<dbReference type="InterPro" id="IPR058245">
    <property type="entry name" value="NreC/VraR/RcsB-like_REC"/>
</dbReference>
<proteinExistence type="predicted"/>
<dbReference type="PROSITE" id="PS50110">
    <property type="entry name" value="RESPONSE_REGULATORY"/>
    <property type="match status" value="1"/>
</dbReference>
<evidence type="ECO:0000256" key="3">
    <source>
        <dbReference type="ARBA" id="ARBA00023015"/>
    </source>
</evidence>
<dbReference type="AlphaFoldDB" id="A0A3B0ZTV1"/>
<dbReference type="PANTHER" id="PTHR43214">
    <property type="entry name" value="TWO-COMPONENT RESPONSE REGULATOR"/>
    <property type="match status" value="1"/>
</dbReference>
<evidence type="ECO:0000259" key="7">
    <source>
        <dbReference type="PROSITE" id="PS50110"/>
    </source>
</evidence>
<evidence type="ECO:0000259" key="6">
    <source>
        <dbReference type="PROSITE" id="PS50043"/>
    </source>
</evidence>
<dbReference type="InterPro" id="IPR001789">
    <property type="entry name" value="Sig_transdc_resp-reg_receiver"/>
</dbReference>
<keyword evidence="1" id="KW-0597">Phosphoprotein</keyword>
<dbReference type="SUPFAM" id="SSF52172">
    <property type="entry name" value="CheY-like"/>
    <property type="match status" value="1"/>
</dbReference>
<gene>
    <name evidence="8" type="ORF">MNBD_GAMMA17-561</name>
</gene>
<dbReference type="PANTHER" id="PTHR43214:SF3">
    <property type="entry name" value="RESPONSE REGULATOR UVRY"/>
    <property type="match status" value="1"/>
</dbReference>
<keyword evidence="2" id="KW-0902">Two-component regulatory system</keyword>
<dbReference type="GO" id="GO:0006355">
    <property type="term" value="P:regulation of DNA-templated transcription"/>
    <property type="evidence" value="ECO:0007669"/>
    <property type="project" value="InterPro"/>
</dbReference>
<dbReference type="CDD" id="cd06170">
    <property type="entry name" value="LuxR_C_like"/>
    <property type="match status" value="1"/>
</dbReference>
<dbReference type="EMBL" id="UOFQ01000007">
    <property type="protein sequence ID" value="VAW84854.1"/>
    <property type="molecule type" value="Genomic_DNA"/>
</dbReference>
<feature type="domain" description="HTH luxR-type" evidence="6">
    <location>
        <begin position="143"/>
        <end position="208"/>
    </location>
</feature>
<dbReference type="SUPFAM" id="SSF46894">
    <property type="entry name" value="C-terminal effector domain of the bipartite response regulators"/>
    <property type="match status" value="1"/>
</dbReference>
<evidence type="ECO:0000256" key="5">
    <source>
        <dbReference type="ARBA" id="ARBA00023163"/>
    </source>
</evidence>
<reference evidence="8" key="1">
    <citation type="submission" date="2018-06" db="EMBL/GenBank/DDBJ databases">
        <authorList>
            <person name="Zhirakovskaya E."/>
        </authorList>
    </citation>
    <scope>NUCLEOTIDE SEQUENCE</scope>
</reference>
<sequence>MVNILLVDDHRLVRAGIMRILNDAPGIKVIGDVDSGEEAIRFVRQRKPDVVLMDVQMPGIGGFEATRKLLKSYPSLKIVVLSVCAEEPFPSRLLQSGAVGYLTKGCSPEEIINAIKSVNKGQRYVGADIAQHLALTFLPGAGPSSPLDSLSNRELQVMLMVAQGKKTQEISDELCLSPKTISTYRYRLFEKLRIHSDAELTHVALRYGLLDESHQ</sequence>
<evidence type="ECO:0000256" key="1">
    <source>
        <dbReference type="ARBA" id="ARBA00022553"/>
    </source>
</evidence>
<evidence type="ECO:0000313" key="8">
    <source>
        <dbReference type="EMBL" id="VAW84854.1"/>
    </source>
</evidence>
<keyword evidence="5" id="KW-0804">Transcription</keyword>
<evidence type="ECO:0000256" key="4">
    <source>
        <dbReference type="ARBA" id="ARBA00023125"/>
    </source>
</evidence>
<dbReference type="CDD" id="cd17535">
    <property type="entry name" value="REC_NarL-like"/>
    <property type="match status" value="1"/>
</dbReference>
<dbReference type="PROSITE" id="PS00622">
    <property type="entry name" value="HTH_LUXR_1"/>
    <property type="match status" value="1"/>
</dbReference>
<dbReference type="Pfam" id="PF00072">
    <property type="entry name" value="Response_reg"/>
    <property type="match status" value="1"/>
</dbReference>
<evidence type="ECO:0000256" key="2">
    <source>
        <dbReference type="ARBA" id="ARBA00023012"/>
    </source>
</evidence>
<dbReference type="PROSITE" id="PS50043">
    <property type="entry name" value="HTH_LUXR_2"/>
    <property type="match status" value="1"/>
</dbReference>
<protein>
    <submittedName>
        <fullName evidence="8">Two-component transcriptional response regulator, LuxR family</fullName>
    </submittedName>
</protein>
<keyword evidence="3" id="KW-0805">Transcription regulation</keyword>
<dbReference type="SMART" id="SM00448">
    <property type="entry name" value="REC"/>
    <property type="match status" value="1"/>
</dbReference>
<dbReference type="GO" id="GO:0003677">
    <property type="term" value="F:DNA binding"/>
    <property type="evidence" value="ECO:0007669"/>
    <property type="project" value="UniProtKB-KW"/>
</dbReference>
<dbReference type="NCBIfam" id="NF007018">
    <property type="entry name" value="PRK09483.1"/>
    <property type="match status" value="1"/>
</dbReference>
<accession>A0A3B0ZTV1</accession>
<dbReference type="InterPro" id="IPR039420">
    <property type="entry name" value="WalR-like"/>
</dbReference>
<keyword evidence="4" id="KW-0238">DNA-binding</keyword>
<feature type="domain" description="Response regulatory" evidence="7">
    <location>
        <begin position="3"/>
        <end position="119"/>
    </location>
</feature>